<dbReference type="Gene3D" id="3.40.50.720">
    <property type="entry name" value="NAD(P)-binding Rossmann-like Domain"/>
    <property type="match status" value="1"/>
</dbReference>
<dbReference type="InterPro" id="IPR001509">
    <property type="entry name" value="Epimerase_deHydtase"/>
</dbReference>
<dbReference type="PANTHER" id="PTHR43103">
    <property type="entry name" value="NUCLEOSIDE-DIPHOSPHATE-SUGAR EPIMERASE"/>
    <property type="match status" value="1"/>
</dbReference>
<evidence type="ECO:0000259" key="4">
    <source>
        <dbReference type="Pfam" id="PF01370"/>
    </source>
</evidence>
<evidence type="ECO:0000313" key="7">
    <source>
        <dbReference type="Proteomes" id="UP000241203"/>
    </source>
</evidence>
<organism evidence="5 7">
    <name type="scientific">Labedella gwakjiensis</name>
    <dbReference type="NCBI Taxonomy" id="390269"/>
    <lineage>
        <taxon>Bacteria</taxon>
        <taxon>Bacillati</taxon>
        <taxon>Actinomycetota</taxon>
        <taxon>Actinomycetes</taxon>
        <taxon>Micrococcales</taxon>
        <taxon>Microbacteriaceae</taxon>
        <taxon>Labedella</taxon>
    </lineage>
</organism>
<reference evidence="5 7" key="1">
    <citation type="submission" date="2018-03" db="EMBL/GenBank/DDBJ databases">
        <title>Genomic Encyclopedia of Archaeal and Bacterial Type Strains, Phase II (KMG-II): from individual species to whole genera.</title>
        <authorList>
            <person name="Goeker M."/>
        </authorList>
    </citation>
    <scope>NUCLEOTIDE SEQUENCE [LARGE SCALE GENOMIC DNA]</scope>
    <source>
        <strain evidence="5 7">DSM 21548</strain>
    </source>
</reference>
<comment type="caution">
    <text evidence="5">The sequence shown here is derived from an EMBL/GenBank/DDBJ whole genome shotgun (WGS) entry which is preliminary data.</text>
</comment>
<accession>A0A2P8GV24</accession>
<protein>
    <submittedName>
        <fullName evidence="6">NAD(P)-dependent oxidoreductase</fullName>
    </submittedName>
    <submittedName>
        <fullName evidence="5">Nucleoside-diphosphate-sugar epimerase</fullName>
    </submittedName>
</protein>
<dbReference type="Proteomes" id="UP000268291">
    <property type="component" value="Unassembled WGS sequence"/>
</dbReference>
<dbReference type="Proteomes" id="UP000241203">
    <property type="component" value="Unassembled WGS sequence"/>
</dbReference>
<dbReference type="EMBL" id="RZGY01000001">
    <property type="protein sequence ID" value="RUQ87612.1"/>
    <property type="molecule type" value="Genomic_DNA"/>
</dbReference>
<dbReference type="RefSeq" id="WP_106562907.1">
    <property type="nucleotide sequence ID" value="NZ_PYAU01000001.1"/>
</dbReference>
<dbReference type="SUPFAM" id="SSF51735">
    <property type="entry name" value="NAD(P)-binding Rossmann-fold domains"/>
    <property type="match status" value="1"/>
</dbReference>
<evidence type="ECO:0000256" key="3">
    <source>
        <dbReference type="ARBA" id="ARBA00023027"/>
    </source>
</evidence>
<comment type="similarity">
    <text evidence="1">Belongs to the NAD(P)-dependent epimerase/dehydratase family.</text>
</comment>
<dbReference type="EMBL" id="PYAU01000001">
    <property type="protein sequence ID" value="PSL37811.1"/>
    <property type="molecule type" value="Genomic_DNA"/>
</dbReference>
<dbReference type="Pfam" id="PF01370">
    <property type="entry name" value="Epimerase"/>
    <property type="match status" value="1"/>
</dbReference>
<dbReference type="GO" id="GO:0016491">
    <property type="term" value="F:oxidoreductase activity"/>
    <property type="evidence" value="ECO:0007669"/>
    <property type="project" value="UniProtKB-KW"/>
</dbReference>
<evidence type="ECO:0000256" key="2">
    <source>
        <dbReference type="ARBA" id="ARBA00023002"/>
    </source>
</evidence>
<sequence>MRRRDETPTTLDTIWVSGSAGKLGREVVAQLHAAGRAVIEADLVGDASVDLLDPAAVAASMAGADAVVHCAAIPSPEDIEPAELVRINSLATFNALEQAWLAGIGTAVVASSGSIYGTAWAGDWAPEPVLYPSVPVDEDTPLAYVDPYALTKDVTEAAARMFHRRGMTVTALRFHWIATPDEITGRTDEADEGAGVDDLWGYVDLRDAARASILALDPLPAHRGYEALVIAAADTTSRTLTSELLDRHLPGAERRRAFPGTTGLFDSERAATTIGWRPEHSWR</sequence>
<gene>
    <name evidence="5" type="ORF">CLV49_1418</name>
    <name evidence="6" type="ORF">ELQ93_12115</name>
</gene>
<proteinExistence type="inferred from homology"/>
<feature type="domain" description="NAD-dependent epimerase/dehydratase" evidence="4">
    <location>
        <begin position="14"/>
        <end position="174"/>
    </location>
</feature>
<dbReference type="PANTHER" id="PTHR43103:SF5">
    <property type="entry name" value="4-EPIMERASE, PUTATIVE (AFU_ORTHOLOGUE AFUA_7G00360)-RELATED"/>
    <property type="match status" value="1"/>
</dbReference>
<reference evidence="6 8" key="2">
    <citation type="submission" date="2018-12" db="EMBL/GenBank/DDBJ databases">
        <authorList>
            <person name="hu s."/>
            <person name="Xu Y."/>
            <person name="Xu B."/>
            <person name="Li F."/>
        </authorList>
    </citation>
    <scope>NUCLEOTIDE SEQUENCE [LARGE SCALE GENOMIC DNA]</scope>
    <source>
        <strain evidence="6 8">KSW2-17</strain>
    </source>
</reference>
<keyword evidence="2" id="KW-0560">Oxidoreductase</keyword>
<evidence type="ECO:0000313" key="5">
    <source>
        <dbReference type="EMBL" id="PSL37811.1"/>
    </source>
</evidence>
<evidence type="ECO:0000313" key="8">
    <source>
        <dbReference type="Proteomes" id="UP000268291"/>
    </source>
</evidence>
<dbReference type="AlphaFoldDB" id="A0A2P8GV24"/>
<keyword evidence="8" id="KW-1185">Reference proteome</keyword>
<dbReference type="InterPro" id="IPR036291">
    <property type="entry name" value="NAD(P)-bd_dom_sf"/>
</dbReference>
<keyword evidence="3" id="KW-0520">NAD</keyword>
<name>A0A2P8GV24_9MICO</name>
<dbReference type="OrthoDB" id="9795501at2"/>
<evidence type="ECO:0000313" key="6">
    <source>
        <dbReference type="EMBL" id="RUQ87612.1"/>
    </source>
</evidence>
<evidence type="ECO:0000256" key="1">
    <source>
        <dbReference type="ARBA" id="ARBA00007637"/>
    </source>
</evidence>